<gene>
    <name evidence="1" type="ORF">T265_12371</name>
</gene>
<sequence>MFSSSPLSFSGPHDAADCVDFLCESICRSSAPANYDNDPIRRRTGFALANATFVTVHNDRPFARLFNLQ</sequence>
<dbReference type="RefSeq" id="XP_009178140.1">
    <property type="nucleotide sequence ID" value="XM_009179876.1"/>
</dbReference>
<dbReference type="Proteomes" id="UP000054324">
    <property type="component" value="Unassembled WGS sequence"/>
</dbReference>
<accession>A0A074YTR1</accession>
<dbReference type="GeneID" id="20326539"/>
<dbReference type="EMBL" id="KL610519">
    <property type="protein sequence ID" value="KER18113.1"/>
    <property type="molecule type" value="Genomic_DNA"/>
</dbReference>
<dbReference type="KEGG" id="ovi:T265_12371"/>
<name>A0A074YTR1_OPIVI</name>
<evidence type="ECO:0000313" key="2">
    <source>
        <dbReference type="Proteomes" id="UP000054324"/>
    </source>
</evidence>
<protein>
    <submittedName>
        <fullName evidence="1">Uncharacterized protein</fullName>
    </submittedName>
</protein>
<organism evidence="1 2">
    <name type="scientific">Opisthorchis viverrini</name>
    <name type="common">Southeast Asian liver fluke</name>
    <dbReference type="NCBI Taxonomy" id="6198"/>
    <lineage>
        <taxon>Eukaryota</taxon>
        <taxon>Metazoa</taxon>
        <taxon>Spiralia</taxon>
        <taxon>Lophotrochozoa</taxon>
        <taxon>Platyhelminthes</taxon>
        <taxon>Trematoda</taxon>
        <taxon>Digenea</taxon>
        <taxon>Opisthorchiida</taxon>
        <taxon>Opisthorchiata</taxon>
        <taxon>Opisthorchiidae</taxon>
        <taxon>Opisthorchis</taxon>
    </lineage>
</organism>
<evidence type="ECO:0000313" key="1">
    <source>
        <dbReference type="EMBL" id="KER18113.1"/>
    </source>
</evidence>
<keyword evidence="2" id="KW-1185">Reference proteome</keyword>
<dbReference type="CTD" id="20326539"/>
<reference evidence="1 2" key="1">
    <citation type="submission" date="2013-11" db="EMBL/GenBank/DDBJ databases">
        <title>Opisthorchis viverrini - life in the bile duct.</title>
        <authorList>
            <person name="Young N.D."/>
            <person name="Nagarajan N."/>
            <person name="Lin S.J."/>
            <person name="Korhonen P.K."/>
            <person name="Jex A.R."/>
            <person name="Hall R.S."/>
            <person name="Safavi-Hemami H."/>
            <person name="Kaewkong W."/>
            <person name="Bertrand D."/>
            <person name="Gao S."/>
            <person name="Seet Q."/>
            <person name="Wongkham S."/>
            <person name="Teh B.T."/>
            <person name="Wongkham C."/>
            <person name="Intapan P.M."/>
            <person name="Maleewong W."/>
            <person name="Yang X."/>
            <person name="Hu M."/>
            <person name="Wang Z."/>
            <person name="Hofmann A."/>
            <person name="Sternberg P.W."/>
            <person name="Tan P."/>
            <person name="Wang J."/>
            <person name="Gasser R.B."/>
        </authorList>
    </citation>
    <scope>NUCLEOTIDE SEQUENCE [LARGE SCALE GENOMIC DNA]</scope>
</reference>
<dbReference type="AlphaFoldDB" id="A0A074YTR1"/>
<proteinExistence type="predicted"/>